<feature type="compositionally biased region" description="Basic and acidic residues" evidence="1">
    <location>
        <begin position="18"/>
        <end position="44"/>
    </location>
</feature>
<name>A0A5D3CBR2_CUCMM</name>
<sequence length="250" mass="28831">MRCWCRCMTTLRGKKRFGTDRDEQREKRKLRAEDTIEEKTDGKERHRRAQKQGQGKTGLSLRSWRCRYSIKKTRMAGFIGPALFPLTPSERAREAEECNGNKGQDVRAIKQEGSVKDYLQKFEELLPPLPKMAEDVLVGTFTNGLDPVIKTEVFAMRTVNLEDMMDMAPLAEEKIEMVPAHSNTQPNVSGGNGQRKNTSRRWTDSELQARCDKGLCYQCNEPFSKGHRCKNKELRLHVASDNLRPQRWEI</sequence>
<protein>
    <submittedName>
        <fullName evidence="2">Ty3-gypsy retrotransposon protein</fullName>
    </submittedName>
</protein>
<evidence type="ECO:0000313" key="3">
    <source>
        <dbReference type="Proteomes" id="UP000321947"/>
    </source>
</evidence>
<gene>
    <name evidence="2" type="ORF">E5676_scaffold3734G00620</name>
</gene>
<comment type="caution">
    <text evidence="2">The sequence shown here is derived from an EMBL/GenBank/DDBJ whole genome shotgun (WGS) entry which is preliminary data.</text>
</comment>
<organism evidence="2 3">
    <name type="scientific">Cucumis melo var. makuwa</name>
    <name type="common">Oriental melon</name>
    <dbReference type="NCBI Taxonomy" id="1194695"/>
    <lineage>
        <taxon>Eukaryota</taxon>
        <taxon>Viridiplantae</taxon>
        <taxon>Streptophyta</taxon>
        <taxon>Embryophyta</taxon>
        <taxon>Tracheophyta</taxon>
        <taxon>Spermatophyta</taxon>
        <taxon>Magnoliopsida</taxon>
        <taxon>eudicotyledons</taxon>
        <taxon>Gunneridae</taxon>
        <taxon>Pentapetalae</taxon>
        <taxon>rosids</taxon>
        <taxon>fabids</taxon>
        <taxon>Cucurbitales</taxon>
        <taxon>Cucurbitaceae</taxon>
        <taxon>Benincaseae</taxon>
        <taxon>Cucumis</taxon>
    </lineage>
</organism>
<evidence type="ECO:0000313" key="2">
    <source>
        <dbReference type="EMBL" id="TYK08628.1"/>
    </source>
</evidence>
<feature type="region of interest" description="Disordered" evidence="1">
    <location>
        <begin position="18"/>
        <end position="58"/>
    </location>
</feature>
<feature type="region of interest" description="Disordered" evidence="1">
    <location>
        <begin position="181"/>
        <end position="201"/>
    </location>
</feature>
<dbReference type="AlphaFoldDB" id="A0A5D3CBR2"/>
<dbReference type="Proteomes" id="UP000321947">
    <property type="component" value="Unassembled WGS sequence"/>
</dbReference>
<accession>A0A5D3CBR2</accession>
<proteinExistence type="predicted"/>
<evidence type="ECO:0000256" key="1">
    <source>
        <dbReference type="SAM" id="MobiDB-lite"/>
    </source>
</evidence>
<reference evidence="2 3" key="1">
    <citation type="submission" date="2019-08" db="EMBL/GenBank/DDBJ databases">
        <title>Draft genome sequences of two oriental melons (Cucumis melo L. var makuwa).</title>
        <authorList>
            <person name="Kwon S.-Y."/>
        </authorList>
    </citation>
    <scope>NUCLEOTIDE SEQUENCE [LARGE SCALE GENOMIC DNA]</scope>
    <source>
        <strain evidence="3">cv. Chang Bougi</strain>
        <tissue evidence="2">Leaf</tissue>
    </source>
</reference>
<dbReference type="EMBL" id="SSTD01012547">
    <property type="protein sequence ID" value="TYK08628.1"/>
    <property type="molecule type" value="Genomic_DNA"/>
</dbReference>